<proteinExistence type="predicted"/>
<reference evidence="2 3" key="1">
    <citation type="journal article" date="2012" name="Genome Biol.">
        <title>Genome and low-iron response of an oceanic diatom adapted to chronic iron limitation.</title>
        <authorList>
            <person name="Lommer M."/>
            <person name="Specht M."/>
            <person name="Roy A.S."/>
            <person name="Kraemer L."/>
            <person name="Andreson R."/>
            <person name="Gutowska M.A."/>
            <person name="Wolf J."/>
            <person name="Bergner S.V."/>
            <person name="Schilhabel M.B."/>
            <person name="Klostermeier U.C."/>
            <person name="Beiko R.G."/>
            <person name="Rosenstiel P."/>
            <person name="Hippler M."/>
            <person name="Laroche J."/>
        </authorList>
    </citation>
    <scope>NUCLEOTIDE SEQUENCE [LARGE SCALE GENOMIC DNA]</scope>
    <source>
        <strain evidence="2 3">CCMP1005</strain>
    </source>
</reference>
<organism evidence="2 3">
    <name type="scientific">Thalassiosira oceanica</name>
    <name type="common">Marine diatom</name>
    <dbReference type="NCBI Taxonomy" id="159749"/>
    <lineage>
        <taxon>Eukaryota</taxon>
        <taxon>Sar</taxon>
        <taxon>Stramenopiles</taxon>
        <taxon>Ochrophyta</taxon>
        <taxon>Bacillariophyta</taxon>
        <taxon>Coscinodiscophyceae</taxon>
        <taxon>Thalassiosirophycidae</taxon>
        <taxon>Thalassiosirales</taxon>
        <taxon>Thalassiosiraceae</taxon>
        <taxon>Thalassiosira</taxon>
    </lineage>
</organism>
<comment type="caution">
    <text evidence="2">The sequence shown here is derived from an EMBL/GenBank/DDBJ whole genome shotgun (WGS) entry which is preliminary data.</text>
</comment>
<dbReference type="EMBL" id="AGNL01000766">
    <property type="protein sequence ID" value="EJK77519.1"/>
    <property type="molecule type" value="Genomic_DNA"/>
</dbReference>
<feature type="compositionally biased region" description="Basic residues" evidence="1">
    <location>
        <begin position="60"/>
        <end position="70"/>
    </location>
</feature>
<dbReference type="Proteomes" id="UP000266841">
    <property type="component" value="Unassembled WGS sequence"/>
</dbReference>
<evidence type="ECO:0000313" key="2">
    <source>
        <dbReference type="EMBL" id="EJK77519.1"/>
    </source>
</evidence>
<evidence type="ECO:0000256" key="1">
    <source>
        <dbReference type="SAM" id="MobiDB-lite"/>
    </source>
</evidence>
<sequence length="208" mass="21420">MRTLASARPAGRRSTTRATALPSLPPAPRRTARPARVAAPQDKNCADSALGSPAGTPVRGRPRGSGKVPRRPSGPGGVPRPPRQALSIRGLRFRADDPPSGAALDNSPARSTRDVHLVPRLPGSRDAAPTSGAGTSARSSESDERRPPAILFAALRKVGPPIDEHDASVPTPRGEDGGDGSSPPSDPRALRGRGAASSRGMPPPVLPR</sequence>
<accession>K0TJX0</accession>
<gene>
    <name evidence="2" type="ORF">THAOC_00648</name>
</gene>
<feature type="region of interest" description="Disordered" evidence="1">
    <location>
        <begin position="1"/>
        <end position="208"/>
    </location>
</feature>
<keyword evidence="3" id="KW-1185">Reference proteome</keyword>
<evidence type="ECO:0000313" key="3">
    <source>
        <dbReference type="Proteomes" id="UP000266841"/>
    </source>
</evidence>
<name>K0TJX0_THAOC</name>
<dbReference type="AlphaFoldDB" id="K0TJX0"/>
<protein>
    <submittedName>
        <fullName evidence="2">Uncharacterized protein</fullName>
    </submittedName>
</protein>